<dbReference type="CDD" id="cd00882">
    <property type="entry name" value="Ras_like_GTPase"/>
    <property type="match status" value="1"/>
</dbReference>
<name>A0A158PPC3_ANISI</name>
<gene>
    <name evidence="3" type="ORF">ASIM_LOCUS13553</name>
</gene>
<accession>A0A158PPC3</accession>
<proteinExistence type="predicted"/>
<feature type="chain" id="PRO_5043135180" evidence="2">
    <location>
        <begin position="27"/>
        <end position="471"/>
    </location>
</feature>
<dbReference type="Proteomes" id="UP000267096">
    <property type="component" value="Unassembled WGS sequence"/>
</dbReference>
<evidence type="ECO:0000313" key="4">
    <source>
        <dbReference type="Proteomes" id="UP000267096"/>
    </source>
</evidence>
<keyword evidence="2" id="KW-0732">Signal</keyword>
<sequence length="471" mass="53585">MHWIEQNFSAHKLHLFELIFVLIADGNLHDDDIVFSKIVHSRRTPIVLLSTKTDDDLDEESRETNEEINDTLKELYIERARNVFSRMLHHKAQILADIEMLYISAAVIKDQLNGTTSCLRYKVDEDRVLELIGLKPGCHYALENSLRKQRVSYSLRPTLSARYQMGDSSPPTQKRTPPTQKRTPPTQKRTEDSASHRSATVLADAGFEISYSIDDRVHTNPDPSKCMTRRAGKTTFNYAFAGGSGTGKSSLINAIRGMSSRHPMAAGRTRSKSASLCERFEFDDDLLAYSVTLWELHYPKKISAFFEFIDQYQLANFTAVFILINGVPSDEDLTFAKIAFRRDATIVFLLSKCDRILMARSRSDEIPICDLLKQRFVDKGIVRFDRVISSNAPELCGRVHLFFVSARVFKALRSGTKQALVFLLHERAVFDFLKQKRMIAEMLDSPNTEFKEGLYASVNQTTSLPQIPNIV</sequence>
<dbReference type="SUPFAM" id="SSF52540">
    <property type="entry name" value="P-loop containing nucleoside triphosphate hydrolases"/>
    <property type="match status" value="1"/>
</dbReference>
<dbReference type="Gene3D" id="3.40.50.300">
    <property type="entry name" value="P-loop containing nucleotide triphosphate hydrolases"/>
    <property type="match status" value="2"/>
</dbReference>
<evidence type="ECO:0000313" key="3">
    <source>
        <dbReference type="EMBL" id="VDK49986.1"/>
    </source>
</evidence>
<evidence type="ECO:0000313" key="5">
    <source>
        <dbReference type="WBParaSite" id="ASIM_0001412501-mRNA-1"/>
    </source>
</evidence>
<feature type="compositionally biased region" description="Low complexity" evidence="1">
    <location>
        <begin position="170"/>
        <end position="187"/>
    </location>
</feature>
<organism evidence="5">
    <name type="scientific">Anisakis simplex</name>
    <name type="common">Herring worm</name>
    <dbReference type="NCBI Taxonomy" id="6269"/>
    <lineage>
        <taxon>Eukaryota</taxon>
        <taxon>Metazoa</taxon>
        <taxon>Ecdysozoa</taxon>
        <taxon>Nematoda</taxon>
        <taxon>Chromadorea</taxon>
        <taxon>Rhabditida</taxon>
        <taxon>Spirurina</taxon>
        <taxon>Ascaridomorpha</taxon>
        <taxon>Ascaridoidea</taxon>
        <taxon>Anisakidae</taxon>
        <taxon>Anisakis</taxon>
        <taxon>Anisakis simplex complex</taxon>
    </lineage>
</organism>
<dbReference type="OrthoDB" id="422720at2759"/>
<evidence type="ECO:0000256" key="2">
    <source>
        <dbReference type="SAM" id="SignalP"/>
    </source>
</evidence>
<keyword evidence="4" id="KW-1185">Reference proteome</keyword>
<evidence type="ECO:0000256" key="1">
    <source>
        <dbReference type="SAM" id="MobiDB-lite"/>
    </source>
</evidence>
<dbReference type="AlphaFoldDB" id="A0A158PPC3"/>
<reference evidence="3 4" key="2">
    <citation type="submission" date="2018-11" db="EMBL/GenBank/DDBJ databases">
        <authorList>
            <consortium name="Pathogen Informatics"/>
        </authorList>
    </citation>
    <scope>NUCLEOTIDE SEQUENCE [LARGE SCALE GENOMIC DNA]</scope>
</reference>
<dbReference type="PANTHER" id="PTHR14143:SF1">
    <property type="entry name" value="IRG-TYPE G DOMAIN-CONTAINING PROTEIN"/>
    <property type="match status" value="1"/>
</dbReference>
<dbReference type="WBParaSite" id="ASIM_0001412501-mRNA-1">
    <property type="protein sequence ID" value="ASIM_0001412501-mRNA-1"/>
    <property type="gene ID" value="ASIM_0001412501"/>
</dbReference>
<protein>
    <submittedName>
        <fullName evidence="5">IRG-type G domain-containing protein</fullName>
    </submittedName>
</protein>
<dbReference type="PANTHER" id="PTHR14143">
    <property type="entry name" value="INTERFERON-INDUCIBLE GTPASE FAMILY MEMBER"/>
    <property type="match status" value="1"/>
</dbReference>
<feature type="region of interest" description="Disordered" evidence="1">
    <location>
        <begin position="161"/>
        <end position="197"/>
    </location>
</feature>
<dbReference type="InterPro" id="IPR027417">
    <property type="entry name" value="P-loop_NTPase"/>
</dbReference>
<dbReference type="EMBL" id="UYRR01031426">
    <property type="protein sequence ID" value="VDK49986.1"/>
    <property type="molecule type" value="Genomic_DNA"/>
</dbReference>
<feature type="signal peptide" evidence="2">
    <location>
        <begin position="1"/>
        <end position="26"/>
    </location>
</feature>
<reference evidence="5" key="1">
    <citation type="submission" date="2016-04" db="UniProtKB">
        <authorList>
            <consortium name="WormBaseParasite"/>
        </authorList>
    </citation>
    <scope>IDENTIFICATION</scope>
</reference>